<organism evidence="3 4">
    <name type="scientific">Hydrogenophaga electricum</name>
    <dbReference type="NCBI Taxonomy" id="1230953"/>
    <lineage>
        <taxon>Bacteria</taxon>
        <taxon>Pseudomonadati</taxon>
        <taxon>Pseudomonadota</taxon>
        <taxon>Betaproteobacteria</taxon>
        <taxon>Burkholderiales</taxon>
        <taxon>Comamonadaceae</taxon>
        <taxon>Hydrogenophaga</taxon>
    </lineage>
</organism>
<evidence type="ECO:0000313" key="3">
    <source>
        <dbReference type="EMBL" id="GLS15213.1"/>
    </source>
</evidence>
<dbReference type="Gene3D" id="3.90.226.10">
    <property type="entry name" value="2-enoyl-CoA Hydratase, Chain A, domain 1"/>
    <property type="match status" value="2"/>
</dbReference>
<dbReference type="InterPro" id="IPR029045">
    <property type="entry name" value="ClpP/crotonase-like_dom_sf"/>
</dbReference>
<comment type="caution">
    <text evidence="3">The sequence shown here is derived from an EMBL/GenBank/DDBJ whole genome shotgun (WGS) entry which is preliminary data.</text>
</comment>
<dbReference type="EMBL" id="BSPB01000021">
    <property type="protein sequence ID" value="GLS15213.1"/>
    <property type="molecule type" value="Genomic_DNA"/>
</dbReference>
<sequence>MSRLHEPGGEWAAELTELQTRREQVRAMGGPEALAKFKASGRLNARERIAQLLDGGTFREFGQTAGKGHYTREGAFERLDPTNAITGTGRIEGRKVALHVDDFTIRAGSSEATIADKWIYIERMAHQLRLPLIRLVDSAGGSVKLLMQLGGTKIPEYPTWPANALLDTVPVAAVALGACVGQGAVKVLSSHFSVMVREQAQVMAAGPHVVQQAYGQSIDKNDLGGYKVHRKSALVHNEAVDEADALAQVRRFLSYLPRSVFHLPPAVAPSDDPERADDWLKDAIPRDRRKIYDPRKILDAVLDRGSIFEIGRWQGGSVITALARLNGIPVGVIANDPKVQGGAMTIQAAYKMERHIRLCSQFGLPIVNFVDQPGNQTGLDAELGGTLLGATRVGEALHACRSPWASVIVRRCFGMAGALHAPKYGESLNFRVAWPSARWGSIPIEGGVMAAHKAEIEAAADPAAKRAELEAFYLNMTSPFRTAEKFGILDIIDPRETRSLLCDWVEDAWERVKTDRVRAG</sequence>
<dbReference type="RefSeq" id="WP_284308189.1">
    <property type="nucleotide sequence ID" value="NZ_BSPB01000021.1"/>
</dbReference>
<dbReference type="PANTHER" id="PTHR43842:SF2">
    <property type="entry name" value="PROPIONYL-COA CARBOXYLASE BETA CHAIN, MITOCHONDRIAL"/>
    <property type="match status" value="1"/>
</dbReference>
<dbReference type="SUPFAM" id="SSF52096">
    <property type="entry name" value="ClpP/crotonase"/>
    <property type="match status" value="2"/>
</dbReference>
<evidence type="ECO:0000259" key="1">
    <source>
        <dbReference type="PROSITE" id="PS50980"/>
    </source>
</evidence>
<dbReference type="Pfam" id="PF01039">
    <property type="entry name" value="Carboxyl_trans"/>
    <property type="match status" value="1"/>
</dbReference>
<reference evidence="4" key="1">
    <citation type="journal article" date="2019" name="Int. J. Syst. Evol. Microbiol.">
        <title>The Global Catalogue of Microorganisms (GCM) 10K type strain sequencing project: providing services to taxonomists for standard genome sequencing and annotation.</title>
        <authorList>
            <consortium name="The Broad Institute Genomics Platform"/>
            <consortium name="The Broad Institute Genome Sequencing Center for Infectious Disease"/>
            <person name="Wu L."/>
            <person name="Ma J."/>
        </authorList>
    </citation>
    <scope>NUCLEOTIDE SEQUENCE [LARGE SCALE GENOMIC DNA]</scope>
    <source>
        <strain evidence="4">NBRC 109341</strain>
    </source>
</reference>
<dbReference type="PROSITE" id="PS50980">
    <property type="entry name" value="COA_CT_NTER"/>
    <property type="match status" value="1"/>
</dbReference>
<feature type="domain" description="CoA carboxyltransferase C-terminal" evidence="2">
    <location>
        <begin position="272"/>
        <end position="520"/>
    </location>
</feature>
<name>A0ABQ6C4F9_9BURK</name>
<dbReference type="PANTHER" id="PTHR43842">
    <property type="entry name" value="PROPIONYL-COA CARBOXYLASE BETA CHAIN"/>
    <property type="match status" value="1"/>
</dbReference>
<dbReference type="PROSITE" id="PS50989">
    <property type="entry name" value="COA_CT_CTER"/>
    <property type="match status" value="1"/>
</dbReference>
<dbReference type="InterPro" id="IPR011763">
    <property type="entry name" value="COA_CT_C"/>
</dbReference>
<feature type="domain" description="CoA carboxyltransferase N-terminal" evidence="1">
    <location>
        <begin position="11"/>
        <end position="268"/>
    </location>
</feature>
<dbReference type="InterPro" id="IPR011762">
    <property type="entry name" value="COA_CT_N"/>
</dbReference>
<dbReference type="InterPro" id="IPR034733">
    <property type="entry name" value="AcCoA_carboxyl_beta"/>
</dbReference>
<evidence type="ECO:0000313" key="4">
    <source>
        <dbReference type="Proteomes" id="UP001156903"/>
    </source>
</evidence>
<dbReference type="InterPro" id="IPR051047">
    <property type="entry name" value="AccD/PCCB"/>
</dbReference>
<protein>
    <submittedName>
        <fullName evidence="3">Propionyl-CoA carboxylase subunit beta</fullName>
    </submittedName>
</protein>
<gene>
    <name evidence="3" type="ORF">GCM10007935_26460</name>
</gene>
<accession>A0ABQ6C4F9</accession>
<proteinExistence type="predicted"/>
<dbReference type="Proteomes" id="UP001156903">
    <property type="component" value="Unassembled WGS sequence"/>
</dbReference>
<keyword evidence="4" id="KW-1185">Reference proteome</keyword>
<evidence type="ECO:0000259" key="2">
    <source>
        <dbReference type="PROSITE" id="PS50989"/>
    </source>
</evidence>